<accession>A0A8D2J563</accession>
<dbReference type="InterPro" id="IPR036179">
    <property type="entry name" value="Ig-like_dom_sf"/>
</dbReference>
<feature type="signal peptide" evidence="16">
    <location>
        <begin position="1"/>
        <end position="18"/>
    </location>
</feature>
<protein>
    <submittedName>
        <fullName evidence="19">Interleukin 1 receptor like 2</fullName>
    </submittedName>
</protein>
<gene>
    <name evidence="19" type="primary">LOC123025377</name>
</gene>
<evidence type="ECO:0000259" key="18">
    <source>
        <dbReference type="PROSITE" id="PS50835"/>
    </source>
</evidence>
<dbReference type="PROSITE" id="PS50104">
    <property type="entry name" value="TIR"/>
    <property type="match status" value="1"/>
</dbReference>
<keyword evidence="7 15" id="KW-1133">Transmembrane helix</keyword>
<reference evidence="19" key="2">
    <citation type="submission" date="2025-09" db="UniProtKB">
        <authorList>
            <consortium name="Ensembl"/>
        </authorList>
    </citation>
    <scope>IDENTIFICATION</scope>
</reference>
<keyword evidence="11" id="KW-0675">Receptor</keyword>
<dbReference type="Gene3D" id="3.40.50.10140">
    <property type="entry name" value="Toll/interleukin-1 receptor homology (TIR) domain"/>
    <property type="match status" value="1"/>
</dbReference>
<keyword evidence="12" id="KW-0325">Glycoprotein</keyword>
<feature type="domain" description="Ig-like" evidence="18">
    <location>
        <begin position="218"/>
        <end position="311"/>
    </location>
</feature>
<dbReference type="GO" id="GO:0050727">
    <property type="term" value="P:regulation of inflammatory response"/>
    <property type="evidence" value="ECO:0007669"/>
    <property type="project" value="TreeGrafter"/>
</dbReference>
<dbReference type="InterPro" id="IPR013151">
    <property type="entry name" value="Immunoglobulin_dom"/>
</dbReference>
<dbReference type="InterPro" id="IPR015621">
    <property type="entry name" value="IL-1_rcpt_fam"/>
</dbReference>
<dbReference type="PANTHER" id="PTHR11890:SF26">
    <property type="entry name" value="INTERLEUKIN-1 RECEPTOR TYPE 1"/>
    <property type="match status" value="1"/>
</dbReference>
<evidence type="ECO:0000256" key="14">
    <source>
        <dbReference type="ARBA" id="ARBA00023319"/>
    </source>
</evidence>
<dbReference type="GO" id="GO:0004909">
    <property type="term" value="F:interleukin-1, type I, activating receptor activity"/>
    <property type="evidence" value="ECO:0007669"/>
    <property type="project" value="InterPro"/>
</dbReference>
<evidence type="ECO:0000256" key="1">
    <source>
        <dbReference type="ARBA" id="ARBA00004479"/>
    </source>
</evidence>
<feature type="domain" description="Ig-like" evidence="18">
    <location>
        <begin position="134"/>
        <end position="207"/>
    </location>
</feature>
<dbReference type="RefSeq" id="XP_044289972.1">
    <property type="nucleotide sequence ID" value="XM_044434037.1"/>
</dbReference>
<dbReference type="PRINTS" id="PR01536">
    <property type="entry name" value="INTRLKN1R12F"/>
</dbReference>
<evidence type="ECO:0000256" key="13">
    <source>
        <dbReference type="ARBA" id="ARBA00023198"/>
    </source>
</evidence>
<dbReference type="SUPFAM" id="SSF48726">
    <property type="entry name" value="Immunoglobulin"/>
    <property type="match status" value="3"/>
</dbReference>
<dbReference type="InterPro" id="IPR035897">
    <property type="entry name" value="Toll_tir_struct_dom_sf"/>
</dbReference>
<dbReference type="SMART" id="SM00255">
    <property type="entry name" value="TIR"/>
    <property type="match status" value="1"/>
</dbReference>
<dbReference type="Pfam" id="PF00047">
    <property type="entry name" value="ig"/>
    <property type="match status" value="1"/>
</dbReference>
<dbReference type="SUPFAM" id="SSF52200">
    <property type="entry name" value="Toll/Interleukin receptor TIR domain"/>
    <property type="match status" value="1"/>
</dbReference>
<dbReference type="Pfam" id="PF01582">
    <property type="entry name" value="TIR"/>
    <property type="match status" value="1"/>
</dbReference>
<reference evidence="19" key="1">
    <citation type="submission" date="2025-08" db="UniProtKB">
        <authorList>
            <consortium name="Ensembl"/>
        </authorList>
    </citation>
    <scope>IDENTIFICATION</scope>
</reference>
<dbReference type="RefSeq" id="XP_044289963.1">
    <property type="nucleotide sequence ID" value="XM_044434028.1"/>
</dbReference>
<evidence type="ECO:0000256" key="5">
    <source>
        <dbReference type="ARBA" id="ARBA00022737"/>
    </source>
</evidence>
<dbReference type="AlphaFoldDB" id="A0A8D2J563"/>
<dbReference type="PROSITE" id="PS50835">
    <property type="entry name" value="IG_LIKE"/>
    <property type="match status" value="3"/>
</dbReference>
<dbReference type="InterPro" id="IPR003599">
    <property type="entry name" value="Ig_sub"/>
</dbReference>
<dbReference type="Pfam" id="PF13895">
    <property type="entry name" value="Ig_2"/>
    <property type="match status" value="1"/>
</dbReference>
<dbReference type="InterPro" id="IPR004076">
    <property type="entry name" value="IL-1_rcpt_I-typ"/>
</dbReference>
<evidence type="ECO:0000313" key="19">
    <source>
        <dbReference type="Ensembl" id="ENSVKKP00000010507.1"/>
    </source>
</evidence>
<keyword evidence="8" id="KW-0520">NAD</keyword>
<keyword evidence="6" id="KW-0378">Hydrolase</keyword>
<feature type="domain" description="Ig-like" evidence="18">
    <location>
        <begin position="31"/>
        <end position="109"/>
    </location>
</feature>
<keyword evidence="9 15" id="KW-0472">Membrane</keyword>
<sequence length="550" mass="62279">MISVLWIVCWIFLADSSARSCVNIATFVPVGEPGAICCPQKSSSSVQASDNVTWYRNGSAIPITRDTYSRIHQRGDLLWFNPAHMEDSGLYQCVGQNSTKGEKQLMVFNNSEGFCFNQEITYLQRLFLHNSGKLTCPDLDYFKNESTQLVLQWFKACYPGLFEDKRFRASGESLIINEPSRNDEGIYICQATYTHMGILYNVSRAINLTVIVLPQKIPVEIMYPKNNSIQVALGSSIVMECNASAGIENSVFMDWEFPDKYVPQDKPKKYIAISPSGDQILGNKFNISKVKEENYGQYLCIVWSFDSEPVAAYLMLERPVLNLQPYLIGGLVPLAFILLTALVRFFRVEIVLWYRESFQPLISKGVSDGKLYDAYVLYSQNIANCAYSMNIFVLKVLPEVLEKQCGYKLFIFGRDDLPGQAVVTVVDEAIRQSRRVILVLVPDPPYCSMQKPTFETEIAVYSALIRDGIKVILIELDKIKDYSDMPESIKYLQQKHGILTWKGDLSEKSQMATTTFWKNVRYQMPASKCPPSSCFPLLPLTFNSSPISEG</sequence>
<dbReference type="GO" id="GO:0016787">
    <property type="term" value="F:hydrolase activity"/>
    <property type="evidence" value="ECO:0007669"/>
    <property type="project" value="UniProtKB-KW"/>
</dbReference>
<evidence type="ECO:0000259" key="17">
    <source>
        <dbReference type="PROSITE" id="PS50104"/>
    </source>
</evidence>
<feature type="chain" id="PRO_5034399212" evidence="16">
    <location>
        <begin position="19"/>
        <end position="550"/>
    </location>
</feature>
<dbReference type="SMART" id="SM00409">
    <property type="entry name" value="IG"/>
    <property type="match status" value="3"/>
</dbReference>
<dbReference type="RefSeq" id="XP_044289988.1">
    <property type="nucleotide sequence ID" value="XM_044434053.1"/>
</dbReference>
<evidence type="ECO:0000256" key="8">
    <source>
        <dbReference type="ARBA" id="ARBA00023027"/>
    </source>
</evidence>
<name>A0A8D2J563_VARKO</name>
<dbReference type="GeneID" id="123025377"/>
<dbReference type="GO" id="GO:0016020">
    <property type="term" value="C:membrane"/>
    <property type="evidence" value="ECO:0007669"/>
    <property type="project" value="UniProtKB-SubCell"/>
</dbReference>
<evidence type="ECO:0000256" key="15">
    <source>
        <dbReference type="SAM" id="Phobius"/>
    </source>
</evidence>
<keyword evidence="10" id="KW-1015">Disulfide bond</keyword>
<keyword evidence="13" id="KW-0395">Inflammatory response</keyword>
<dbReference type="Ensembl" id="ENSVKKT00000010763.1">
    <property type="protein sequence ID" value="ENSVKKP00000010507.1"/>
    <property type="gene ID" value="ENSVKKG00000007390.1"/>
</dbReference>
<feature type="transmembrane region" description="Helical" evidence="15">
    <location>
        <begin position="326"/>
        <end position="346"/>
    </location>
</feature>
<dbReference type="PANTHER" id="PTHR11890">
    <property type="entry name" value="INTERLEUKIN-1 RECEPTOR FAMILY MEMBER"/>
    <property type="match status" value="1"/>
</dbReference>
<comment type="subcellular location">
    <subcellularLocation>
        <location evidence="1">Membrane</location>
        <topology evidence="1">Single-pass type I membrane protein</topology>
    </subcellularLocation>
</comment>
<dbReference type="PRINTS" id="PR01538">
    <property type="entry name" value="INTRLEUKN1R1"/>
</dbReference>
<evidence type="ECO:0000256" key="12">
    <source>
        <dbReference type="ARBA" id="ARBA00023180"/>
    </source>
</evidence>
<keyword evidence="3 15" id="KW-0812">Transmembrane</keyword>
<organism evidence="19 20">
    <name type="scientific">Varanus komodoensis</name>
    <name type="common">Komodo dragon</name>
    <dbReference type="NCBI Taxonomy" id="61221"/>
    <lineage>
        <taxon>Eukaryota</taxon>
        <taxon>Metazoa</taxon>
        <taxon>Chordata</taxon>
        <taxon>Craniata</taxon>
        <taxon>Vertebrata</taxon>
        <taxon>Euteleostomi</taxon>
        <taxon>Lepidosauria</taxon>
        <taxon>Squamata</taxon>
        <taxon>Bifurcata</taxon>
        <taxon>Unidentata</taxon>
        <taxon>Episquamata</taxon>
        <taxon>Toxicofera</taxon>
        <taxon>Anguimorpha</taxon>
        <taxon>Paleoanguimorpha</taxon>
        <taxon>Varanoidea</taxon>
        <taxon>Varanidae</taxon>
        <taxon>Varanus</taxon>
    </lineage>
</organism>
<keyword evidence="14" id="KW-0393">Immunoglobulin domain</keyword>
<feature type="domain" description="TIR" evidence="17">
    <location>
        <begin position="370"/>
        <end position="524"/>
    </location>
</feature>
<comment type="similarity">
    <text evidence="2">Belongs to the interleukin-1 receptor family.</text>
</comment>
<evidence type="ECO:0000256" key="4">
    <source>
        <dbReference type="ARBA" id="ARBA00022729"/>
    </source>
</evidence>
<dbReference type="FunFam" id="2.60.40.10:FF:000188">
    <property type="entry name" value="Interleukin-1 receptor accessory protein-like 1"/>
    <property type="match status" value="1"/>
</dbReference>
<dbReference type="FunFam" id="3.40.50.10140:FF:000002">
    <property type="entry name" value="Interleukin 1 receptor accessory protein"/>
    <property type="match status" value="1"/>
</dbReference>
<evidence type="ECO:0000256" key="10">
    <source>
        <dbReference type="ARBA" id="ARBA00023157"/>
    </source>
</evidence>
<dbReference type="OMA" id="QWYKECH"/>
<keyword evidence="20" id="KW-1185">Reference proteome</keyword>
<keyword evidence="4 16" id="KW-0732">Signal</keyword>
<dbReference type="RefSeq" id="XP_044289979.1">
    <property type="nucleotide sequence ID" value="XM_044434044.1"/>
</dbReference>
<dbReference type="GO" id="GO:0006954">
    <property type="term" value="P:inflammatory response"/>
    <property type="evidence" value="ECO:0007669"/>
    <property type="project" value="UniProtKB-KW"/>
</dbReference>
<keyword evidence="5" id="KW-0677">Repeat</keyword>
<dbReference type="PRINTS" id="PR01537">
    <property type="entry name" value="INTRLKN1R1F"/>
</dbReference>
<evidence type="ECO:0000256" key="2">
    <source>
        <dbReference type="ARBA" id="ARBA00009752"/>
    </source>
</evidence>
<evidence type="ECO:0000256" key="6">
    <source>
        <dbReference type="ARBA" id="ARBA00022801"/>
    </source>
</evidence>
<dbReference type="Gene3D" id="2.60.40.10">
    <property type="entry name" value="Immunoglobulins"/>
    <property type="match status" value="3"/>
</dbReference>
<evidence type="ECO:0000256" key="9">
    <source>
        <dbReference type="ARBA" id="ARBA00023136"/>
    </source>
</evidence>
<dbReference type="InterPro" id="IPR007110">
    <property type="entry name" value="Ig-like_dom"/>
</dbReference>
<dbReference type="InterPro" id="IPR004074">
    <property type="entry name" value="IL-1_rcpt_I/II-typ"/>
</dbReference>
<dbReference type="InterPro" id="IPR000157">
    <property type="entry name" value="TIR_dom"/>
</dbReference>
<proteinExistence type="inferred from homology"/>
<dbReference type="InterPro" id="IPR013783">
    <property type="entry name" value="Ig-like_fold"/>
</dbReference>
<evidence type="ECO:0000313" key="20">
    <source>
        <dbReference type="Proteomes" id="UP000694545"/>
    </source>
</evidence>
<evidence type="ECO:0000256" key="7">
    <source>
        <dbReference type="ARBA" id="ARBA00022989"/>
    </source>
</evidence>
<dbReference type="Proteomes" id="UP000694545">
    <property type="component" value="Unplaced"/>
</dbReference>
<evidence type="ECO:0000256" key="3">
    <source>
        <dbReference type="ARBA" id="ARBA00022692"/>
    </source>
</evidence>
<evidence type="ECO:0000256" key="16">
    <source>
        <dbReference type="SAM" id="SignalP"/>
    </source>
</evidence>
<evidence type="ECO:0000256" key="11">
    <source>
        <dbReference type="ARBA" id="ARBA00023170"/>
    </source>
</evidence>